<evidence type="ECO:0000256" key="1">
    <source>
        <dbReference type="SAM" id="MobiDB-lite"/>
    </source>
</evidence>
<reference evidence="2" key="1">
    <citation type="journal article" date="2021" name="ISME J.">
        <title>Genomic evolution of the class Acidithiobacillia: deep-branching Proteobacteria living in extreme acidic conditions.</title>
        <authorList>
            <person name="Moya-Beltran A."/>
            <person name="Beard S."/>
            <person name="Rojas-Villalobos C."/>
            <person name="Issotta F."/>
            <person name="Gallardo Y."/>
            <person name="Ulloa R."/>
            <person name="Giaveno A."/>
            <person name="Degli Esposti M."/>
            <person name="Johnson D.B."/>
            <person name="Quatrini R."/>
        </authorList>
    </citation>
    <scope>NUCLEOTIDE SEQUENCE</scope>
    <source>
        <strain evidence="2">DSM 583</strain>
    </source>
</reference>
<dbReference type="AlphaFoldDB" id="A0A8X8GBZ2"/>
<dbReference type="Proteomes" id="UP000887300">
    <property type="component" value="Unassembled WGS sequence"/>
</dbReference>
<feature type="region of interest" description="Disordered" evidence="1">
    <location>
        <begin position="1"/>
        <end position="23"/>
    </location>
</feature>
<evidence type="ECO:0000313" key="2">
    <source>
        <dbReference type="EMBL" id="MBU2723286.1"/>
    </source>
</evidence>
<name>A0A8X8GBZ2_ACIFI</name>
<proteinExistence type="predicted"/>
<comment type="caution">
    <text evidence="2">The sequence shown here is derived from an EMBL/GenBank/DDBJ whole genome shotgun (WGS) entry which is preliminary data.</text>
</comment>
<evidence type="ECO:0000313" key="3">
    <source>
        <dbReference type="Proteomes" id="UP000887300"/>
    </source>
</evidence>
<sequence>MAGITQWRNGRRNPNGSKGSQTQNLLLGLPLPGSESWVRVFPDGRCEEVREFQGASRVVTAKPGDVIFRGLAIDHGQRFSNKLRGKSLKNVMLRTLEAMPVARKLDGVTWFTEMERAVHGNHPVHSFGAALWMFAKKQKWHPDNGLLLRLSFPMGESTLWVFVALGHQGQGPIQTARTDAESERPIYSVQALSGILNDRFRTEDVDLGALTQFLLQEKPGRYPQPDEWGGIPKSSVGKLALIAGGAVLVSGAAAFFWTGSMLEQAKHDAQILSSETRAVIQGQHQFYLRHIQGIVALQAIPLHQDLADTMLLWKPGTTAALYDGMPLEMGGQSGPAIPRPGQSGNASASHGASFVISIPAVRSVGSGQTFWVSNPLLKAVLDQSPPAGITLNTVNPVLGGQGYVAIFGRK</sequence>
<dbReference type="RefSeq" id="WP_215890595.1">
    <property type="nucleotide sequence ID" value="NZ_JABBHS010000257.1"/>
</dbReference>
<accession>A0A8X8GBZ2</accession>
<protein>
    <submittedName>
        <fullName evidence="2">Uncharacterized protein</fullName>
    </submittedName>
</protein>
<gene>
    <name evidence="2" type="ORF">HF568_08715</name>
</gene>
<organism evidence="2 3">
    <name type="scientific">Acidithiobacillus ferridurans</name>
    <dbReference type="NCBI Taxonomy" id="1232575"/>
    <lineage>
        <taxon>Bacteria</taxon>
        <taxon>Pseudomonadati</taxon>
        <taxon>Pseudomonadota</taxon>
        <taxon>Acidithiobacillia</taxon>
        <taxon>Acidithiobacillales</taxon>
        <taxon>Acidithiobacillaceae</taxon>
        <taxon>Acidithiobacillus</taxon>
    </lineage>
</organism>
<dbReference type="EMBL" id="JABBHS010000257">
    <property type="protein sequence ID" value="MBU2723286.1"/>
    <property type="molecule type" value="Genomic_DNA"/>
</dbReference>